<dbReference type="Proteomes" id="UP000478892">
    <property type="component" value="Unassembled WGS sequence"/>
</dbReference>
<comment type="caution">
    <text evidence="2">The sequence shown here is derived from an EMBL/GenBank/DDBJ whole genome shotgun (WGS) entry which is preliminary data.</text>
</comment>
<gene>
    <name evidence="2" type="ORF">GO984_14125</name>
</gene>
<keyword evidence="1" id="KW-0732">Signal</keyword>
<name>A0A6L6WMT8_9RHOB</name>
<organism evidence="2 3">
    <name type="scientific">Parasedimentitalea huanghaiensis</name>
    <dbReference type="NCBI Taxonomy" id="2682100"/>
    <lineage>
        <taxon>Bacteria</taxon>
        <taxon>Pseudomonadati</taxon>
        <taxon>Pseudomonadota</taxon>
        <taxon>Alphaproteobacteria</taxon>
        <taxon>Rhodobacterales</taxon>
        <taxon>Paracoccaceae</taxon>
        <taxon>Parasedimentitalea</taxon>
    </lineage>
</organism>
<accession>A0A6L6WMT8</accession>
<dbReference type="AlphaFoldDB" id="A0A6L6WMT8"/>
<evidence type="ECO:0000313" key="2">
    <source>
        <dbReference type="EMBL" id="MVO16952.1"/>
    </source>
</evidence>
<feature type="chain" id="PRO_5027015680" evidence="1">
    <location>
        <begin position="22"/>
        <end position="111"/>
    </location>
</feature>
<reference evidence="2 3" key="1">
    <citation type="submission" date="2019-12" db="EMBL/GenBank/DDBJ databases">
        <authorList>
            <person name="Zhang Y.-J."/>
        </authorList>
    </citation>
    <scope>NUCLEOTIDE SEQUENCE [LARGE SCALE GENOMIC DNA]</scope>
    <source>
        <strain evidence="2 3">CY05</strain>
    </source>
</reference>
<protein>
    <submittedName>
        <fullName evidence="2">Uncharacterized protein</fullName>
    </submittedName>
</protein>
<dbReference type="RefSeq" id="WP_157023161.1">
    <property type="nucleotide sequence ID" value="NZ_WQLV01000008.1"/>
</dbReference>
<evidence type="ECO:0000313" key="3">
    <source>
        <dbReference type="Proteomes" id="UP000478892"/>
    </source>
</evidence>
<feature type="signal peptide" evidence="1">
    <location>
        <begin position="1"/>
        <end position="21"/>
    </location>
</feature>
<dbReference type="EMBL" id="WQLV01000008">
    <property type="protein sequence ID" value="MVO16952.1"/>
    <property type="molecule type" value="Genomic_DNA"/>
</dbReference>
<proteinExistence type="predicted"/>
<keyword evidence="3" id="KW-1185">Reference proteome</keyword>
<sequence>MSFAWLKMLSLGVIVSSMPNAALPQVTGDALTDARNRQVCGTGELVRAEYLESGVLQVFCRGGPVTNNVLEGTALAGGAGAAGLAALVVLAVVVGDSSDGTTTTTTTTTTR</sequence>
<evidence type="ECO:0000256" key="1">
    <source>
        <dbReference type="SAM" id="SignalP"/>
    </source>
</evidence>